<evidence type="ECO:0000256" key="6">
    <source>
        <dbReference type="SAM" id="Phobius"/>
    </source>
</evidence>
<evidence type="ECO:0000256" key="2">
    <source>
        <dbReference type="ARBA" id="ARBA00022448"/>
    </source>
</evidence>
<accession>A0A3S4J9A2</accession>
<dbReference type="SUPFAM" id="SSF118215">
    <property type="entry name" value="Proton glutamate symport protein"/>
    <property type="match status" value="1"/>
</dbReference>
<evidence type="ECO:0000256" key="3">
    <source>
        <dbReference type="ARBA" id="ARBA00022692"/>
    </source>
</evidence>
<dbReference type="GO" id="GO:0015293">
    <property type="term" value="F:symporter activity"/>
    <property type="evidence" value="ECO:0007669"/>
    <property type="project" value="InterPro"/>
</dbReference>
<dbReference type="Proteomes" id="UP000269208">
    <property type="component" value="Chromosome"/>
</dbReference>
<organism evidence="7 8">
    <name type="scientific">Salmonella enterica I</name>
    <dbReference type="NCBI Taxonomy" id="59201"/>
    <lineage>
        <taxon>Bacteria</taxon>
        <taxon>Pseudomonadati</taxon>
        <taxon>Pseudomonadota</taxon>
        <taxon>Gammaproteobacteria</taxon>
        <taxon>Enterobacterales</taxon>
        <taxon>Enterobacteriaceae</taxon>
        <taxon>Salmonella</taxon>
    </lineage>
</organism>
<keyword evidence="2" id="KW-0813">Transport</keyword>
<dbReference type="AlphaFoldDB" id="A0A3S4J9A2"/>
<evidence type="ECO:0000256" key="4">
    <source>
        <dbReference type="ARBA" id="ARBA00022989"/>
    </source>
</evidence>
<feature type="transmembrane region" description="Helical" evidence="6">
    <location>
        <begin position="25"/>
        <end position="43"/>
    </location>
</feature>
<keyword evidence="3 6" id="KW-0812">Transmembrane</keyword>
<dbReference type="InterPro" id="IPR001991">
    <property type="entry name" value="Na-dicarboxylate_symporter"/>
</dbReference>
<keyword evidence="4 6" id="KW-1133">Transmembrane helix</keyword>
<dbReference type="InterPro" id="IPR036458">
    <property type="entry name" value="Na:dicarbo_symporter_sf"/>
</dbReference>
<keyword evidence="5 6" id="KW-0472">Membrane</keyword>
<gene>
    <name evidence="7" type="primary">dctA_4</name>
    <name evidence="7" type="ORF">NCTC6754_02263</name>
</gene>
<proteinExistence type="predicted"/>
<reference evidence="7 8" key="1">
    <citation type="submission" date="2018-12" db="EMBL/GenBank/DDBJ databases">
        <authorList>
            <consortium name="Pathogen Informatics"/>
        </authorList>
    </citation>
    <scope>NUCLEOTIDE SEQUENCE [LARGE SCALE GENOMIC DNA]</scope>
    <source>
        <strain evidence="7 8">NCTC6754</strain>
    </source>
</reference>
<dbReference type="EMBL" id="LR134190">
    <property type="protein sequence ID" value="VEB52514.1"/>
    <property type="molecule type" value="Genomic_DNA"/>
</dbReference>
<evidence type="ECO:0000256" key="1">
    <source>
        <dbReference type="ARBA" id="ARBA00004141"/>
    </source>
</evidence>
<evidence type="ECO:0000256" key="5">
    <source>
        <dbReference type="ARBA" id="ARBA00023136"/>
    </source>
</evidence>
<sequence length="57" mass="5874">MIMRLAPIGAFGAMAFTIGKYGVGSLVQLGQLIICFYITLYSLRGGGAGDDCTGNGL</sequence>
<comment type="subcellular location">
    <subcellularLocation>
        <location evidence="1">Membrane</location>
        <topology evidence="1">Multi-pass membrane protein</topology>
    </subcellularLocation>
</comment>
<evidence type="ECO:0000313" key="8">
    <source>
        <dbReference type="Proteomes" id="UP000269208"/>
    </source>
</evidence>
<dbReference type="Gene3D" id="1.10.3860.10">
    <property type="entry name" value="Sodium:dicarboxylate symporter"/>
    <property type="match status" value="1"/>
</dbReference>
<dbReference type="GO" id="GO:0016020">
    <property type="term" value="C:membrane"/>
    <property type="evidence" value="ECO:0007669"/>
    <property type="project" value="UniProtKB-SubCell"/>
</dbReference>
<protein>
    <submittedName>
        <fullName evidence="7">C4-dicarboxylate transporter DctA</fullName>
    </submittedName>
</protein>
<evidence type="ECO:0000313" key="7">
    <source>
        <dbReference type="EMBL" id="VEB52514.1"/>
    </source>
</evidence>
<name>A0A3S4J9A2_SALET</name>
<dbReference type="Pfam" id="PF00375">
    <property type="entry name" value="SDF"/>
    <property type="match status" value="1"/>
</dbReference>